<gene>
    <name evidence="3" type="ORF">ACFPJ4_06655</name>
</gene>
<comment type="caution">
    <text evidence="3">The sequence shown here is derived from an EMBL/GenBank/DDBJ whole genome shotgun (WGS) entry which is preliminary data.</text>
</comment>
<dbReference type="RefSeq" id="WP_386739580.1">
    <property type="nucleotide sequence ID" value="NZ_JBHSMG010000001.1"/>
</dbReference>
<organism evidence="3 4">
    <name type="scientific">Lysinimonas soli</name>
    <dbReference type="NCBI Taxonomy" id="1074233"/>
    <lineage>
        <taxon>Bacteria</taxon>
        <taxon>Bacillati</taxon>
        <taxon>Actinomycetota</taxon>
        <taxon>Actinomycetes</taxon>
        <taxon>Micrococcales</taxon>
        <taxon>Microbacteriaceae</taxon>
        <taxon>Lysinimonas</taxon>
    </lineage>
</organism>
<protein>
    <submittedName>
        <fullName evidence="3">Uncharacterized protein</fullName>
    </submittedName>
</protein>
<accession>A0ABW0NQ76</accession>
<keyword evidence="2" id="KW-0812">Transmembrane</keyword>
<keyword evidence="4" id="KW-1185">Reference proteome</keyword>
<feature type="region of interest" description="Disordered" evidence="1">
    <location>
        <begin position="407"/>
        <end position="430"/>
    </location>
</feature>
<evidence type="ECO:0000256" key="1">
    <source>
        <dbReference type="SAM" id="MobiDB-lite"/>
    </source>
</evidence>
<keyword evidence="2" id="KW-0472">Membrane</keyword>
<feature type="region of interest" description="Disordered" evidence="1">
    <location>
        <begin position="349"/>
        <end position="374"/>
    </location>
</feature>
<dbReference type="Proteomes" id="UP001596039">
    <property type="component" value="Unassembled WGS sequence"/>
</dbReference>
<keyword evidence="2" id="KW-1133">Transmembrane helix</keyword>
<name>A0ABW0NQ76_9MICO</name>
<feature type="transmembrane region" description="Helical" evidence="2">
    <location>
        <begin position="554"/>
        <end position="577"/>
    </location>
</feature>
<evidence type="ECO:0000256" key="2">
    <source>
        <dbReference type="SAM" id="Phobius"/>
    </source>
</evidence>
<evidence type="ECO:0000313" key="3">
    <source>
        <dbReference type="EMBL" id="MFC5501919.1"/>
    </source>
</evidence>
<reference evidence="4" key="1">
    <citation type="journal article" date="2019" name="Int. J. Syst. Evol. Microbiol.">
        <title>The Global Catalogue of Microorganisms (GCM) 10K type strain sequencing project: providing services to taxonomists for standard genome sequencing and annotation.</title>
        <authorList>
            <consortium name="The Broad Institute Genomics Platform"/>
            <consortium name="The Broad Institute Genome Sequencing Center for Infectious Disease"/>
            <person name="Wu L."/>
            <person name="Ma J."/>
        </authorList>
    </citation>
    <scope>NUCLEOTIDE SEQUENCE [LARGE SCALE GENOMIC DNA]</scope>
    <source>
        <strain evidence="4">CGMCC 4.6997</strain>
    </source>
</reference>
<feature type="compositionally biased region" description="Basic and acidic residues" evidence="1">
    <location>
        <begin position="64"/>
        <end position="74"/>
    </location>
</feature>
<feature type="region of interest" description="Disordered" evidence="1">
    <location>
        <begin position="1"/>
        <end position="118"/>
    </location>
</feature>
<dbReference type="EMBL" id="JBHSMG010000001">
    <property type="protein sequence ID" value="MFC5501919.1"/>
    <property type="molecule type" value="Genomic_DNA"/>
</dbReference>
<feature type="compositionally biased region" description="Polar residues" evidence="1">
    <location>
        <begin position="421"/>
        <end position="430"/>
    </location>
</feature>
<evidence type="ECO:0000313" key="4">
    <source>
        <dbReference type="Proteomes" id="UP001596039"/>
    </source>
</evidence>
<sequence>MNAETRNADLMNNAEPLNYVTQSRPPLPQYDGQSLRPRRTAEPSGSNEPPATEAMPRQDAPNYRPRDFSPEGRRAATPSWAPQYGGVGDDGTVDFQTQGRGQLPPVPAPMSSAPSVPPVAEPVAASTVVPPLASPTALPFVTEHTMTRRELRALREAQGLTSAATDETPIGAGSFAPIHAVESAPVEEAAVDVESVVAEPTNAETNDPAPENVEPLDLVAPAALVPPPLVAPAPQPSSRLDSALAEFDALAAGRGLFAPDSDVPAPVPGRRAAAPLLPEPALEDAAPAQVQPPEPPSDIFVEAPAPAETETYQGLSAFDSLFTAPSQSAGAPVDQAVDPLLSAPAPQGAPAFVEPPASVEPSAHVEPPAQVEPPALVTPPAFGLASPFLVPPASNSPTRTELPAAIASSPIPEPSDAHPSTGPTVGHWSTQSDIDDAEQVNESTITRSVGAGSGAITTSALVLPTGPESHLSGPMGVSGEILLTGSISLPQSLSVTGAHPSQLDQTDIDHVLDPGDHQVASTDSTPVRAIRAVSTHTATGGIIAPSKPKGTRGFTILIVAASVMALVVVGLLVAGLVSGTL</sequence>
<proteinExistence type="predicted"/>